<dbReference type="FunFam" id="3.30.1360.40:FF:000002">
    <property type="entry name" value="DNA gyrase subunit A"/>
    <property type="match status" value="1"/>
</dbReference>
<keyword evidence="6 8" id="KW-0238">DNA-binding</keyword>
<keyword evidence="4 8" id="KW-0067">ATP-binding</keyword>
<dbReference type="NCBIfam" id="TIGR01063">
    <property type="entry name" value="gyrA"/>
    <property type="match status" value="1"/>
</dbReference>
<comment type="similarity">
    <text evidence="2 8">Belongs to the type II topoisomerase GyrA/ParC subunit family.</text>
</comment>
<keyword evidence="5 8" id="KW-0799">Topoisomerase</keyword>
<dbReference type="NCBIfam" id="NF004043">
    <property type="entry name" value="PRK05560.1"/>
    <property type="match status" value="1"/>
</dbReference>
<comment type="function">
    <text evidence="8">A type II topoisomerase that negatively supercoils closed circular double-stranded (ds) DNA in an ATP-dependent manner to modulate DNA topology and maintain chromosomes in an underwound state. Negative supercoiling favors strand separation, and DNA replication, transcription, recombination and repair, all of which involve strand separation. Also able to catalyze the interconversion of other topological isomers of dsDNA rings, including catenanes and knotted rings. Type II topoisomerases break and join 2 DNA strands simultaneously in an ATP-dependent manner.</text>
</comment>
<evidence type="ECO:0000256" key="6">
    <source>
        <dbReference type="ARBA" id="ARBA00023125"/>
    </source>
</evidence>
<dbReference type="NCBIfam" id="NF004044">
    <property type="entry name" value="PRK05561.1"/>
    <property type="match status" value="1"/>
</dbReference>
<name>A0A2M6WIV1_9BACT</name>
<dbReference type="Gene3D" id="1.10.268.10">
    <property type="entry name" value="Topoisomerase, domain 3"/>
    <property type="match status" value="1"/>
</dbReference>
<evidence type="ECO:0000256" key="7">
    <source>
        <dbReference type="ARBA" id="ARBA00023235"/>
    </source>
</evidence>
<evidence type="ECO:0000313" key="13">
    <source>
        <dbReference type="Proteomes" id="UP000228635"/>
    </source>
</evidence>
<evidence type="ECO:0000256" key="8">
    <source>
        <dbReference type="HAMAP-Rule" id="MF_01897"/>
    </source>
</evidence>
<comment type="miscellaneous">
    <text evidence="8">Few gyrases are as efficient as E.coli at forming negative supercoils. Not all organisms have 2 type II topoisomerases; in organisms with a single type II topoisomerase this enzyme also has to decatenate newly replicated chromosomes.</text>
</comment>
<dbReference type="Proteomes" id="UP000228635">
    <property type="component" value="Unassembled WGS sequence"/>
</dbReference>
<dbReference type="InterPro" id="IPR013758">
    <property type="entry name" value="Topo_IIA_A/C_ab"/>
</dbReference>
<accession>A0A2M6WIV1</accession>
<feature type="coiled-coil region" evidence="10">
    <location>
        <begin position="437"/>
        <end position="485"/>
    </location>
</feature>
<evidence type="ECO:0000256" key="9">
    <source>
        <dbReference type="PROSITE-ProRule" id="PRU01384"/>
    </source>
</evidence>
<dbReference type="GO" id="GO:0034335">
    <property type="term" value="F:DNA negative supercoiling activity"/>
    <property type="evidence" value="ECO:0007669"/>
    <property type="project" value="UniProtKB-ARBA"/>
</dbReference>
<dbReference type="InterPro" id="IPR013757">
    <property type="entry name" value="Topo_IIA_A_a_sf"/>
</dbReference>
<dbReference type="Gene3D" id="3.30.1360.40">
    <property type="match status" value="1"/>
</dbReference>
<dbReference type="HAMAP" id="MF_01897">
    <property type="entry name" value="GyrA"/>
    <property type="match status" value="1"/>
</dbReference>
<dbReference type="PROSITE" id="PS52040">
    <property type="entry name" value="TOPO_IIA"/>
    <property type="match status" value="1"/>
</dbReference>
<feature type="domain" description="Topo IIA-type catalytic" evidence="11">
    <location>
        <begin position="30"/>
        <end position="500"/>
    </location>
</feature>
<organism evidence="12 13">
    <name type="scientific">Candidatus Harrisonbacteria bacterium CG10_big_fil_rev_8_21_14_0_10_42_17</name>
    <dbReference type="NCBI Taxonomy" id="1974584"/>
    <lineage>
        <taxon>Bacteria</taxon>
        <taxon>Candidatus Harrisoniibacteriota</taxon>
    </lineage>
</organism>
<dbReference type="Pfam" id="PF00521">
    <property type="entry name" value="DNA_topoisoIV"/>
    <property type="match status" value="1"/>
</dbReference>
<dbReference type="InterPro" id="IPR050220">
    <property type="entry name" value="Type_II_DNA_Topoisomerases"/>
</dbReference>
<proteinExistence type="inferred from homology"/>
<dbReference type="FunFam" id="1.10.268.10:FF:000001">
    <property type="entry name" value="DNA gyrase subunit A"/>
    <property type="match status" value="1"/>
</dbReference>
<dbReference type="GO" id="GO:0009330">
    <property type="term" value="C:DNA topoisomerase type II (double strand cut, ATP-hydrolyzing) complex"/>
    <property type="evidence" value="ECO:0007669"/>
    <property type="project" value="TreeGrafter"/>
</dbReference>
<dbReference type="GO" id="GO:0003677">
    <property type="term" value="F:DNA binding"/>
    <property type="evidence" value="ECO:0007669"/>
    <property type="project" value="UniProtKB-UniRule"/>
</dbReference>
<keyword evidence="8" id="KW-0963">Cytoplasm</keyword>
<comment type="subunit">
    <text evidence="8">Heterotetramer, composed of two GyrA and two GyrB chains. In the heterotetramer, GyrA contains the active site tyrosine that forms a transient covalent intermediate with DNA, while GyrB binds cofactors and catalyzes ATP hydrolysis.</text>
</comment>
<dbReference type="PANTHER" id="PTHR43493:SF5">
    <property type="entry name" value="DNA GYRASE SUBUNIT A, CHLOROPLASTIC_MITOCHONDRIAL"/>
    <property type="match status" value="1"/>
</dbReference>
<dbReference type="Gene3D" id="2.120.10.90">
    <property type="entry name" value="DNA gyrase/topoisomerase IV, subunit A, C-terminal"/>
    <property type="match status" value="1"/>
</dbReference>
<dbReference type="InterPro" id="IPR013760">
    <property type="entry name" value="Topo_IIA-like_dom_sf"/>
</dbReference>
<dbReference type="AlphaFoldDB" id="A0A2M6WIV1"/>
<evidence type="ECO:0000256" key="1">
    <source>
        <dbReference type="ARBA" id="ARBA00000185"/>
    </source>
</evidence>
<dbReference type="PANTHER" id="PTHR43493">
    <property type="entry name" value="DNA GYRASE/TOPOISOMERASE SUBUNIT A"/>
    <property type="match status" value="1"/>
</dbReference>
<dbReference type="GO" id="GO:0005694">
    <property type="term" value="C:chromosome"/>
    <property type="evidence" value="ECO:0007669"/>
    <property type="project" value="InterPro"/>
</dbReference>
<dbReference type="EMBL" id="PFBA01000012">
    <property type="protein sequence ID" value="PIT92695.1"/>
    <property type="molecule type" value="Genomic_DNA"/>
</dbReference>
<dbReference type="InterPro" id="IPR005743">
    <property type="entry name" value="GyrA"/>
</dbReference>
<dbReference type="Gene3D" id="3.90.199.10">
    <property type="entry name" value="Topoisomerase II, domain 5"/>
    <property type="match status" value="1"/>
</dbReference>
<dbReference type="InterPro" id="IPR002205">
    <property type="entry name" value="Topo_IIA_dom_A"/>
</dbReference>
<protein>
    <recommendedName>
        <fullName evidence="8">DNA gyrase subunit A</fullName>
        <ecNumber evidence="8">5.6.2.2</ecNumber>
    </recommendedName>
</protein>
<dbReference type="InterPro" id="IPR006691">
    <property type="entry name" value="GyrA/parC_rep"/>
</dbReference>
<dbReference type="InterPro" id="IPR035516">
    <property type="entry name" value="Gyrase/topoIV_suA_C"/>
</dbReference>
<keyword evidence="7 8" id="KW-0413">Isomerase</keyword>
<evidence type="ECO:0000256" key="3">
    <source>
        <dbReference type="ARBA" id="ARBA00022741"/>
    </source>
</evidence>
<dbReference type="CDD" id="cd00187">
    <property type="entry name" value="TOP4c"/>
    <property type="match status" value="1"/>
</dbReference>
<evidence type="ECO:0000256" key="2">
    <source>
        <dbReference type="ARBA" id="ARBA00008263"/>
    </source>
</evidence>
<feature type="active site" description="O-(5'-phospho-DNA)-tyrosine intermediate" evidence="8 9">
    <location>
        <position position="118"/>
    </location>
</feature>
<dbReference type="SUPFAM" id="SSF56719">
    <property type="entry name" value="Type II DNA topoisomerase"/>
    <property type="match status" value="1"/>
</dbReference>
<dbReference type="GO" id="GO:0005524">
    <property type="term" value="F:ATP binding"/>
    <property type="evidence" value="ECO:0007669"/>
    <property type="project" value="UniProtKB-UniRule"/>
</dbReference>
<dbReference type="EC" id="5.6.2.2" evidence="8"/>
<evidence type="ECO:0000256" key="5">
    <source>
        <dbReference type="ARBA" id="ARBA00023029"/>
    </source>
</evidence>
<evidence type="ECO:0000259" key="11">
    <source>
        <dbReference type="PROSITE" id="PS52040"/>
    </source>
</evidence>
<dbReference type="SMART" id="SM00434">
    <property type="entry name" value="TOP4c"/>
    <property type="match status" value="1"/>
</dbReference>
<dbReference type="Pfam" id="PF03989">
    <property type="entry name" value="DNA_gyraseA_C"/>
    <property type="match status" value="6"/>
</dbReference>
<dbReference type="SUPFAM" id="SSF101904">
    <property type="entry name" value="GyrA/ParC C-terminal domain-like"/>
    <property type="match status" value="1"/>
</dbReference>
<dbReference type="GO" id="GO:0006261">
    <property type="term" value="P:DNA-templated DNA replication"/>
    <property type="evidence" value="ECO:0007669"/>
    <property type="project" value="UniProtKB-UniRule"/>
</dbReference>
<comment type="catalytic activity">
    <reaction evidence="1 8 9">
        <text>ATP-dependent breakage, passage and rejoining of double-stranded DNA.</text>
        <dbReference type="EC" id="5.6.2.2"/>
    </reaction>
</comment>
<dbReference type="GO" id="GO:0005737">
    <property type="term" value="C:cytoplasm"/>
    <property type="evidence" value="ECO:0007669"/>
    <property type="project" value="UniProtKB-SubCell"/>
</dbReference>
<reference evidence="13" key="1">
    <citation type="submission" date="2017-09" db="EMBL/GenBank/DDBJ databases">
        <title>Depth-based differentiation of microbial function through sediment-hosted aquifers and enrichment of novel symbionts in the deep terrestrial subsurface.</title>
        <authorList>
            <person name="Probst A.J."/>
            <person name="Ladd B."/>
            <person name="Jarett J.K."/>
            <person name="Geller-Mcgrath D.E."/>
            <person name="Sieber C.M.K."/>
            <person name="Emerson J.B."/>
            <person name="Anantharaman K."/>
            <person name="Thomas B.C."/>
            <person name="Malmstrom R."/>
            <person name="Stieglmeier M."/>
            <person name="Klingl A."/>
            <person name="Woyke T."/>
            <person name="Ryan C.M."/>
            <person name="Banfield J.F."/>
        </authorList>
    </citation>
    <scope>NUCLEOTIDE SEQUENCE [LARGE SCALE GENOMIC DNA]</scope>
</reference>
<keyword evidence="3 8" id="KW-0547">Nucleotide-binding</keyword>
<keyword evidence="10" id="KW-0175">Coiled coil</keyword>
<sequence length="832" mass="92303">MAQIEKREITSELEESYLDYAMSVIVSRALPDVRDGLKPVQRRILWAMWSSGLTADAKLRKSANVIGEVMGKYHPHGDTAIYDSLVRMAQDFSLRYPLVVGQGNWGSVDGDNAAAMRYTETKLSKISAELLTDIEKETVPWQENYDASRTEPKVLPAKLPHLLLNGAVGIAVGMATNIPPHNLGEVIDATIHLAGNQKATSGDLMEFVQGPDFPTGGIIYDQKAIKEVYIHGKGPITARGVAEVVSTKKTSGKDAFSIVITEIPYQVNKAEMIIKIASLVQDKRIEGIRDLRDESDKDGMRIVIDVKNDASPQKILNQLYKHTDLQKDFHMNMIALADGIQPQVMSLRDVLEAYLDHRKVVVKKRAEFELRKAEERAHILEGLSKALTNIDKVIQTIKQSKDKEEAHGKLQKQFKLSAIQATAILEMRLQTLAALERKKIDEELKEKKRIIAELTLLIKDPKKILKVVVDELKELKEKYSDERRTRVVKSGLKDFREEDLIPQEETIITFSQSGYIKRLLPGTLKSQHRGGKGLIGSGVGEDDFLMSLIAANTHDNILFFTDQGRVFRTKVYEIPAVSRTAKGKPVHNFLQIPTNESVSAIITYPSNEQKKAQPINDDNAWSQSVAATSPSQFLVMLTKDGMMKKTALSEFENVRRTGIIAISLKKSDRLIHVKVTSGKDEMVITTKDGQSIRFKEAQIRPMGRTASGVRAMKLRSGDEISSVDIVRQGVSEKTLKLLVVMEKGFGKLTSISQYKIQKRGGSGIKTAKCTPKTGHVIVARLVSDEKELIALSAKGQIIRTSLEKIRTAGRATQGVKIMSLNGGDTVVGAVCL</sequence>
<comment type="caution">
    <text evidence="12">The sequence shown here is derived from an EMBL/GenBank/DDBJ whole genome shotgun (WGS) entry which is preliminary data.</text>
</comment>
<dbReference type="GO" id="GO:0006265">
    <property type="term" value="P:DNA topological change"/>
    <property type="evidence" value="ECO:0007669"/>
    <property type="project" value="UniProtKB-UniRule"/>
</dbReference>
<evidence type="ECO:0000256" key="4">
    <source>
        <dbReference type="ARBA" id="ARBA00022840"/>
    </source>
</evidence>
<comment type="subcellular location">
    <subcellularLocation>
        <location evidence="8">Cytoplasm</location>
    </subcellularLocation>
</comment>
<gene>
    <name evidence="8" type="primary">gyrA</name>
    <name evidence="12" type="ORF">COU08_00845</name>
</gene>
<evidence type="ECO:0000256" key="10">
    <source>
        <dbReference type="SAM" id="Coils"/>
    </source>
</evidence>
<evidence type="ECO:0000313" key="12">
    <source>
        <dbReference type="EMBL" id="PIT92695.1"/>
    </source>
</evidence>
<feature type="short sequence motif" description="GyrA-box" evidence="8">
    <location>
        <begin position="527"/>
        <end position="533"/>
    </location>
</feature>